<comment type="caution">
    <text evidence="1">The sequence shown here is derived from an EMBL/GenBank/DDBJ whole genome shotgun (WGS) entry which is preliminary data.</text>
</comment>
<organism evidence="1">
    <name type="scientific">gut metagenome</name>
    <dbReference type="NCBI Taxonomy" id="749906"/>
    <lineage>
        <taxon>unclassified sequences</taxon>
        <taxon>metagenomes</taxon>
        <taxon>organismal metagenomes</taxon>
    </lineage>
</organism>
<accession>J9FUA9</accession>
<sequence>AMQAARFQFAQYGMNNIPDEYLENYAQQMLQDKKHVQGLMERSIDAKLTEKLKGIVTLNHKSISSEDFAKMFE</sequence>
<dbReference type="AlphaFoldDB" id="J9FUA9"/>
<evidence type="ECO:0000313" key="1">
    <source>
        <dbReference type="EMBL" id="EJW98088.1"/>
    </source>
</evidence>
<gene>
    <name evidence="1" type="ORF">EVA_13806</name>
</gene>
<feature type="non-terminal residue" evidence="1">
    <location>
        <position position="1"/>
    </location>
</feature>
<dbReference type="EMBL" id="AMCI01004433">
    <property type="protein sequence ID" value="EJW98088.1"/>
    <property type="molecule type" value="Genomic_DNA"/>
</dbReference>
<proteinExistence type="predicted"/>
<reference evidence="1" key="1">
    <citation type="journal article" date="2012" name="PLoS ONE">
        <title>Gene sets for utilization of primary and secondary nutrition supplies in the distal gut of endangered iberian lynx.</title>
        <authorList>
            <person name="Alcaide M."/>
            <person name="Messina E."/>
            <person name="Richter M."/>
            <person name="Bargiela R."/>
            <person name="Peplies J."/>
            <person name="Huws S.A."/>
            <person name="Newbold C.J."/>
            <person name="Golyshin P.N."/>
            <person name="Simon M.A."/>
            <person name="Lopez G."/>
            <person name="Yakimov M.M."/>
            <person name="Ferrer M."/>
        </authorList>
    </citation>
    <scope>NUCLEOTIDE SEQUENCE</scope>
</reference>
<protein>
    <submittedName>
        <fullName evidence="1">Trigger factor</fullName>
    </submittedName>
</protein>
<name>J9FUA9_9ZZZZ</name>